<proteinExistence type="predicted"/>
<name>A0A2D4JDB2_MICLE</name>
<dbReference type="EMBL" id="IACK01179255">
    <property type="protein sequence ID" value="LAA94470.1"/>
    <property type="molecule type" value="Transcribed_RNA"/>
</dbReference>
<sequence>MQLVSEEGKFSLFEGSREINSTCFVREGSFVHWRLWGLKPVSYQCKASWLQCCPRKAQVCCLCLIAGRRLLGTAVAHIERAPDYKVLLFSLGWDSTKQFYYFK</sequence>
<dbReference type="AlphaFoldDB" id="A0A2D4JDB2"/>
<accession>A0A2D4JDB2</accession>
<protein>
    <submittedName>
        <fullName evidence="1">Uncharacterized protein</fullName>
    </submittedName>
</protein>
<reference evidence="1" key="1">
    <citation type="submission" date="2017-07" db="EMBL/GenBank/DDBJ databases">
        <authorList>
            <person name="Mikheyev A."/>
            <person name="Grau M."/>
        </authorList>
    </citation>
    <scope>NUCLEOTIDE SEQUENCE</scope>
    <source>
        <tissue evidence="1">Venom_gland</tissue>
    </source>
</reference>
<evidence type="ECO:0000313" key="1">
    <source>
        <dbReference type="EMBL" id="LAA94470.1"/>
    </source>
</evidence>
<reference evidence="1" key="2">
    <citation type="submission" date="2017-11" db="EMBL/GenBank/DDBJ databases">
        <title>Coralsnake Venomics: Analyses of Venom Gland Transcriptomes and Proteomes of Six Brazilian Taxa.</title>
        <authorList>
            <person name="Aird S.D."/>
            <person name="Jorge da Silva N."/>
            <person name="Qiu L."/>
            <person name="Villar-Briones A."/>
            <person name="Aparecida-Saddi V."/>
            <person name="Campos-Telles M.P."/>
            <person name="Grau M."/>
            <person name="Mikheyev A.S."/>
        </authorList>
    </citation>
    <scope>NUCLEOTIDE SEQUENCE</scope>
    <source>
        <tissue evidence="1">Venom_gland</tissue>
    </source>
</reference>
<organism evidence="1">
    <name type="scientific">Micrurus lemniscatus lemniscatus</name>
    <dbReference type="NCBI Taxonomy" id="129467"/>
    <lineage>
        <taxon>Eukaryota</taxon>
        <taxon>Metazoa</taxon>
        <taxon>Chordata</taxon>
        <taxon>Craniata</taxon>
        <taxon>Vertebrata</taxon>
        <taxon>Euteleostomi</taxon>
        <taxon>Lepidosauria</taxon>
        <taxon>Squamata</taxon>
        <taxon>Bifurcata</taxon>
        <taxon>Unidentata</taxon>
        <taxon>Episquamata</taxon>
        <taxon>Toxicofera</taxon>
        <taxon>Serpentes</taxon>
        <taxon>Colubroidea</taxon>
        <taxon>Elapidae</taxon>
        <taxon>Elapinae</taxon>
        <taxon>Micrurus</taxon>
    </lineage>
</organism>